<dbReference type="PROSITE" id="PS50928">
    <property type="entry name" value="ABC_TM1"/>
    <property type="match status" value="1"/>
</dbReference>
<feature type="transmembrane region" description="Helical" evidence="7">
    <location>
        <begin position="135"/>
        <end position="154"/>
    </location>
</feature>
<evidence type="ECO:0000313" key="10">
    <source>
        <dbReference type="Proteomes" id="UP000051131"/>
    </source>
</evidence>
<feature type="transmembrane region" description="Helical" evidence="7">
    <location>
        <begin position="20"/>
        <end position="40"/>
    </location>
</feature>
<dbReference type="Pfam" id="PF00528">
    <property type="entry name" value="BPD_transp_1"/>
    <property type="match status" value="1"/>
</dbReference>
<dbReference type="SUPFAM" id="SSF161098">
    <property type="entry name" value="MetI-like"/>
    <property type="match status" value="1"/>
</dbReference>
<feature type="transmembrane region" description="Helical" evidence="7">
    <location>
        <begin position="198"/>
        <end position="218"/>
    </location>
</feature>
<dbReference type="EMBL" id="AYZE01000014">
    <property type="protein sequence ID" value="KRM90964.1"/>
    <property type="molecule type" value="Genomic_DNA"/>
</dbReference>
<keyword evidence="6 7" id="KW-0472">Membrane</keyword>
<evidence type="ECO:0000256" key="1">
    <source>
        <dbReference type="ARBA" id="ARBA00004651"/>
    </source>
</evidence>
<reference evidence="9 10" key="1">
    <citation type="journal article" date="2015" name="Genome Announc.">
        <title>Expanding the biotechnology potential of lactobacilli through comparative genomics of 213 strains and associated genera.</title>
        <authorList>
            <person name="Sun Z."/>
            <person name="Harris H.M."/>
            <person name="McCann A."/>
            <person name="Guo C."/>
            <person name="Argimon S."/>
            <person name="Zhang W."/>
            <person name="Yang X."/>
            <person name="Jeffery I.B."/>
            <person name="Cooney J.C."/>
            <person name="Kagawa T.F."/>
            <person name="Liu W."/>
            <person name="Song Y."/>
            <person name="Salvetti E."/>
            <person name="Wrobel A."/>
            <person name="Rasinkangas P."/>
            <person name="Parkhill J."/>
            <person name="Rea M.C."/>
            <person name="O'Sullivan O."/>
            <person name="Ritari J."/>
            <person name="Douillard F.P."/>
            <person name="Paul Ross R."/>
            <person name="Yang R."/>
            <person name="Briner A.E."/>
            <person name="Felis G.E."/>
            <person name="de Vos W.M."/>
            <person name="Barrangou R."/>
            <person name="Klaenhammer T.R."/>
            <person name="Caufield P.W."/>
            <person name="Cui Y."/>
            <person name="Zhang H."/>
            <person name="O'Toole P.W."/>
        </authorList>
    </citation>
    <scope>NUCLEOTIDE SEQUENCE [LARGE SCALE GENOMIC DNA]</scope>
    <source>
        <strain evidence="9 10">DSM 21116</strain>
    </source>
</reference>
<evidence type="ECO:0000313" key="9">
    <source>
        <dbReference type="EMBL" id="KRM90964.1"/>
    </source>
</evidence>
<feature type="transmembrane region" description="Helical" evidence="7">
    <location>
        <begin position="73"/>
        <end position="93"/>
    </location>
</feature>
<dbReference type="GO" id="GO:0005886">
    <property type="term" value="C:plasma membrane"/>
    <property type="evidence" value="ECO:0007669"/>
    <property type="project" value="UniProtKB-SubCell"/>
</dbReference>
<dbReference type="InterPro" id="IPR035906">
    <property type="entry name" value="MetI-like_sf"/>
</dbReference>
<evidence type="ECO:0000256" key="4">
    <source>
        <dbReference type="ARBA" id="ARBA00022692"/>
    </source>
</evidence>
<evidence type="ECO:0000256" key="5">
    <source>
        <dbReference type="ARBA" id="ARBA00022989"/>
    </source>
</evidence>
<dbReference type="STRING" id="1423729.FC80_GL000960"/>
<dbReference type="AlphaFoldDB" id="A0A0R2CLY4"/>
<gene>
    <name evidence="9" type="ORF">FC80_GL000960</name>
</gene>
<evidence type="ECO:0000256" key="2">
    <source>
        <dbReference type="ARBA" id="ARBA00022448"/>
    </source>
</evidence>
<keyword evidence="3" id="KW-1003">Cell membrane</keyword>
<dbReference type="PATRIC" id="fig|1423729.3.peg.973"/>
<sequence length="276" mass="30581">MENIETAKHYQFSIKFKNSLPWLIPVFLILIWQVACNASWVNETLLPSPIDVVTNGVKLFKKGELQENMSISLYRATAGLLIGGGLGFILGFINGVSHTARLLFDSTIQMLRNIPHLALIPLIILWLGIGESAKISLVALGCLFPMYINTYHGITSVDPKLIEMGKSYELSKKDLFTKIIFPGALPTILMGLRYALGVMWTSLIVAETISASSGIGYMSTNAEQFLDMKTIILCILIYALLGKLSDFIAKNFEDIFLNWRVIERGQSNDSKASGNN</sequence>
<dbReference type="RefSeq" id="WP_057829177.1">
    <property type="nucleotide sequence ID" value="NZ_AYZE01000014.1"/>
</dbReference>
<protein>
    <submittedName>
        <fullName evidence="9">ABC transporter permease</fullName>
    </submittedName>
</protein>
<organism evidence="9 10">
    <name type="scientific">Liquorilactobacillus cacaonum DSM 21116</name>
    <dbReference type="NCBI Taxonomy" id="1423729"/>
    <lineage>
        <taxon>Bacteria</taxon>
        <taxon>Bacillati</taxon>
        <taxon>Bacillota</taxon>
        <taxon>Bacilli</taxon>
        <taxon>Lactobacillales</taxon>
        <taxon>Lactobacillaceae</taxon>
        <taxon>Liquorilactobacillus</taxon>
    </lineage>
</organism>
<evidence type="ECO:0000256" key="3">
    <source>
        <dbReference type="ARBA" id="ARBA00022475"/>
    </source>
</evidence>
<dbReference type="PANTHER" id="PTHR30151">
    <property type="entry name" value="ALKANE SULFONATE ABC TRANSPORTER-RELATED, MEMBRANE SUBUNIT"/>
    <property type="match status" value="1"/>
</dbReference>
<proteinExistence type="inferred from homology"/>
<comment type="subcellular location">
    <subcellularLocation>
        <location evidence="1 7">Cell membrane</location>
        <topology evidence="1 7">Multi-pass membrane protein</topology>
    </subcellularLocation>
</comment>
<dbReference type="InterPro" id="IPR000515">
    <property type="entry name" value="MetI-like"/>
</dbReference>
<evidence type="ECO:0000259" key="8">
    <source>
        <dbReference type="PROSITE" id="PS50928"/>
    </source>
</evidence>
<dbReference type="Gene3D" id="1.10.3720.10">
    <property type="entry name" value="MetI-like"/>
    <property type="match status" value="1"/>
</dbReference>
<comment type="similarity">
    <text evidence="7">Belongs to the binding-protein-dependent transport system permease family.</text>
</comment>
<accession>A0A0R2CLY4</accession>
<comment type="caution">
    <text evidence="9">The sequence shown here is derived from an EMBL/GenBank/DDBJ whole genome shotgun (WGS) entry which is preliminary data.</text>
</comment>
<dbReference type="CDD" id="cd06261">
    <property type="entry name" value="TM_PBP2"/>
    <property type="match status" value="1"/>
</dbReference>
<keyword evidence="2 7" id="KW-0813">Transport</keyword>
<feature type="transmembrane region" description="Helical" evidence="7">
    <location>
        <begin position="113"/>
        <end position="129"/>
    </location>
</feature>
<dbReference type="FunFam" id="1.10.3720.10:FF:000003">
    <property type="entry name" value="Aliphatic sulfonate ABC transporter permease"/>
    <property type="match status" value="1"/>
</dbReference>
<keyword evidence="5 7" id="KW-1133">Transmembrane helix</keyword>
<feature type="domain" description="ABC transmembrane type-1" evidence="8">
    <location>
        <begin position="69"/>
        <end position="249"/>
    </location>
</feature>
<evidence type="ECO:0000256" key="7">
    <source>
        <dbReference type="RuleBase" id="RU363032"/>
    </source>
</evidence>
<name>A0A0R2CLY4_9LACO</name>
<dbReference type="PANTHER" id="PTHR30151:SF38">
    <property type="entry name" value="ALIPHATIC SULFONATES TRANSPORT PERMEASE PROTEIN SSUC-RELATED"/>
    <property type="match status" value="1"/>
</dbReference>
<keyword evidence="10" id="KW-1185">Reference proteome</keyword>
<dbReference type="OrthoDB" id="9804353at2"/>
<dbReference type="GO" id="GO:0042918">
    <property type="term" value="P:alkanesulfonate transmembrane transport"/>
    <property type="evidence" value="ECO:0007669"/>
    <property type="project" value="UniProtKB-ARBA"/>
</dbReference>
<feature type="transmembrane region" description="Helical" evidence="7">
    <location>
        <begin position="230"/>
        <end position="249"/>
    </location>
</feature>
<evidence type="ECO:0000256" key="6">
    <source>
        <dbReference type="ARBA" id="ARBA00023136"/>
    </source>
</evidence>
<dbReference type="Proteomes" id="UP000051131">
    <property type="component" value="Unassembled WGS sequence"/>
</dbReference>
<keyword evidence="4 7" id="KW-0812">Transmembrane</keyword>